<comment type="caution">
    <text evidence="2">The sequence shown here is derived from an EMBL/GenBank/DDBJ whole genome shotgun (WGS) entry which is preliminary data.</text>
</comment>
<keyword evidence="3" id="KW-1185">Reference proteome</keyword>
<sequence>MSNDTWQTIGNVASTTGLTAFAYSGVKGVVAGYQTYASPDTALKESGRKLKRVKSRLQGLSPQRREEIEIATRSSDTNCKTLGNLEDALDDLMNAYCRLSERRDEATFIERHFPYSQFRGRVSRLEDHAKKLLKDTMVNFQYSSSFDLNLILLVVSQKTTVPFVGDIDYEPRDRRSSSKDPDPVSTSSAPSLDVGTIPMSPV</sequence>
<organism evidence="2 3">
    <name type="scientific">Russula ochroleuca</name>
    <dbReference type="NCBI Taxonomy" id="152965"/>
    <lineage>
        <taxon>Eukaryota</taxon>
        <taxon>Fungi</taxon>
        <taxon>Dikarya</taxon>
        <taxon>Basidiomycota</taxon>
        <taxon>Agaricomycotina</taxon>
        <taxon>Agaricomycetes</taxon>
        <taxon>Russulales</taxon>
        <taxon>Russulaceae</taxon>
        <taxon>Russula</taxon>
    </lineage>
</organism>
<feature type="compositionally biased region" description="Basic and acidic residues" evidence="1">
    <location>
        <begin position="169"/>
        <end position="182"/>
    </location>
</feature>
<evidence type="ECO:0000313" key="2">
    <source>
        <dbReference type="EMBL" id="KAF8474467.1"/>
    </source>
</evidence>
<proteinExistence type="predicted"/>
<accession>A0A9P5K0L3</accession>
<dbReference type="AlphaFoldDB" id="A0A9P5K0L3"/>
<evidence type="ECO:0000313" key="3">
    <source>
        <dbReference type="Proteomes" id="UP000759537"/>
    </source>
</evidence>
<name>A0A9P5K0L3_9AGAM</name>
<dbReference type="Proteomes" id="UP000759537">
    <property type="component" value="Unassembled WGS sequence"/>
</dbReference>
<feature type="region of interest" description="Disordered" evidence="1">
    <location>
        <begin position="167"/>
        <end position="202"/>
    </location>
</feature>
<protein>
    <submittedName>
        <fullName evidence="2">Uncharacterized protein</fullName>
    </submittedName>
</protein>
<gene>
    <name evidence="2" type="ORF">DFH94DRAFT_132293</name>
</gene>
<reference evidence="2" key="2">
    <citation type="journal article" date="2020" name="Nat. Commun.">
        <title>Large-scale genome sequencing of mycorrhizal fungi provides insights into the early evolution of symbiotic traits.</title>
        <authorList>
            <person name="Miyauchi S."/>
            <person name="Kiss E."/>
            <person name="Kuo A."/>
            <person name="Drula E."/>
            <person name="Kohler A."/>
            <person name="Sanchez-Garcia M."/>
            <person name="Morin E."/>
            <person name="Andreopoulos B."/>
            <person name="Barry K.W."/>
            <person name="Bonito G."/>
            <person name="Buee M."/>
            <person name="Carver A."/>
            <person name="Chen C."/>
            <person name="Cichocki N."/>
            <person name="Clum A."/>
            <person name="Culley D."/>
            <person name="Crous P.W."/>
            <person name="Fauchery L."/>
            <person name="Girlanda M."/>
            <person name="Hayes R.D."/>
            <person name="Keri Z."/>
            <person name="LaButti K."/>
            <person name="Lipzen A."/>
            <person name="Lombard V."/>
            <person name="Magnuson J."/>
            <person name="Maillard F."/>
            <person name="Murat C."/>
            <person name="Nolan M."/>
            <person name="Ohm R.A."/>
            <person name="Pangilinan J."/>
            <person name="Pereira M.F."/>
            <person name="Perotto S."/>
            <person name="Peter M."/>
            <person name="Pfister S."/>
            <person name="Riley R."/>
            <person name="Sitrit Y."/>
            <person name="Stielow J.B."/>
            <person name="Szollosi G."/>
            <person name="Zifcakova L."/>
            <person name="Stursova M."/>
            <person name="Spatafora J.W."/>
            <person name="Tedersoo L."/>
            <person name="Vaario L.M."/>
            <person name="Yamada A."/>
            <person name="Yan M."/>
            <person name="Wang P."/>
            <person name="Xu J."/>
            <person name="Bruns T."/>
            <person name="Baldrian P."/>
            <person name="Vilgalys R."/>
            <person name="Dunand C."/>
            <person name="Henrissat B."/>
            <person name="Grigoriev I.V."/>
            <person name="Hibbett D."/>
            <person name="Nagy L.G."/>
            <person name="Martin F.M."/>
        </authorList>
    </citation>
    <scope>NUCLEOTIDE SEQUENCE</scope>
    <source>
        <strain evidence="2">Prilba</strain>
    </source>
</reference>
<dbReference type="OrthoDB" id="3244441at2759"/>
<dbReference type="EMBL" id="WHVB01000017">
    <property type="protein sequence ID" value="KAF8474467.1"/>
    <property type="molecule type" value="Genomic_DNA"/>
</dbReference>
<reference evidence="2" key="1">
    <citation type="submission" date="2019-10" db="EMBL/GenBank/DDBJ databases">
        <authorList>
            <consortium name="DOE Joint Genome Institute"/>
            <person name="Kuo A."/>
            <person name="Miyauchi S."/>
            <person name="Kiss E."/>
            <person name="Drula E."/>
            <person name="Kohler A."/>
            <person name="Sanchez-Garcia M."/>
            <person name="Andreopoulos B."/>
            <person name="Barry K.W."/>
            <person name="Bonito G."/>
            <person name="Buee M."/>
            <person name="Carver A."/>
            <person name="Chen C."/>
            <person name="Cichocki N."/>
            <person name="Clum A."/>
            <person name="Culley D."/>
            <person name="Crous P.W."/>
            <person name="Fauchery L."/>
            <person name="Girlanda M."/>
            <person name="Hayes R."/>
            <person name="Keri Z."/>
            <person name="LaButti K."/>
            <person name="Lipzen A."/>
            <person name="Lombard V."/>
            <person name="Magnuson J."/>
            <person name="Maillard F."/>
            <person name="Morin E."/>
            <person name="Murat C."/>
            <person name="Nolan M."/>
            <person name="Ohm R."/>
            <person name="Pangilinan J."/>
            <person name="Pereira M."/>
            <person name="Perotto S."/>
            <person name="Peter M."/>
            <person name="Riley R."/>
            <person name="Sitrit Y."/>
            <person name="Stielow B."/>
            <person name="Szollosi G."/>
            <person name="Zifcakova L."/>
            <person name="Stursova M."/>
            <person name="Spatafora J.W."/>
            <person name="Tedersoo L."/>
            <person name="Vaario L.-M."/>
            <person name="Yamada A."/>
            <person name="Yan M."/>
            <person name="Wang P."/>
            <person name="Xu J."/>
            <person name="Bruns T."/>
            <person name="Baldrian P."/>
            <person name="Vilgalys R."/>
            <person name="Henrissat B."/>
            <person name="Grigoriev I.V."/>
            <person name="Hibbett D."/>
            <person name="Nagy L.G."/>
            <person name="Martin F.M."/>
        </authorList>
    </citation>
    <scope>NUCLEOTIDE SEQUENCE</scope>
    <source>
        <strain evidence="2">Prilba</strain>
    </source>
</reference>
<evidence type="ECO:0000256" key="1">
    <source>
        <dbReference type="SAM" id="MobiDB-lite"/>
    </source>
</evidence>